<dbReference type="InterPro" id="IPR001320">
    <property type="entry name" value="Iontro_rcpt_C"/>
</dbReference>
<evidence type="ECO:0000313" key="14">
    <source>
        <dbReference type="Proteomes" id="UP001238163"/>
    </source>
</evidence>
<evidence type="ECO:0000256" key="10">
    <source>
        <dbReference type="RuleBase" id="RU363032"/>
    </source>
</evidence>
<evidence type="ECO:0000256" key="2">
    <source>
        <dbReference type="ARBA" id="ARBA00010072"/>
    </source>
</evidence>
<feature type="transmembrane region" description="Helical" evidence="10">
    <location>
        <begin position="832"/>
        <end position="864"/>
    </location>
</feature>
<keyword evidence="7 11" id="KW-0732">Signal</keyword>
<dbReference type="AlphaFoldDB" id="A0AAE3VJ71"/>
<evidence type="ECO:0000256" key="1">
    <source>
        <dbReference type="ARBA" id="ARBA00004429"/>
    </source>
</evidence>
<proteinExistence type="inferred from homology"/>
<dbReference type="InterPro" id="IPR001638">
    <property type="entry name" value="Solute-binding_3/MltF_N"/>
</dbReference>
<evidence type="ECO:0000256" key="7">
    <source>
        <dbReference type="ARBA" id="ARBA00022729"/>
    </source>
</evidence>
<accession>A0AAE3VJ71</accession>
<keyword evidence="4 10" id="KW-0813">Transport</keyword>
<evidence type="ECO:0000313" key="13">
    <source>
        <dbReference type="EMBL" id="MDQ0291712.1"/>
    </source>
</evidence>
<dbReference type="InterPro" id="IPR000515">
    <property type="entry name" value="MetI-like"/>
</dbReference>
<dbReference type="Gene3D" id="1.10.3720.10">
    <property type="entry name" value="MetI-like"/>
    <property type="match status" value="1"/>
</dbReference>
<dbReference type="GO" id="GO:0015276">
    <property type="term" value="F:ligand-gated monoatomic ion channel activity"/>
    <property type="evidence" value="ECO:0007669"/>
    <property type="project" value="InterPro"/>
</dbReference>
<dbReference type="SMART" id="SM00062">
    <property type="entry name" value="PBPb"/>
    <property type="match status" value="3"/>
</dbReference>
<dbReference type="CDD" id="cd13530">
    <property type="entry name" value="PBP2_peptides_like"/>
    <property type="match status" value="2"/>
</dbReference>
<evidence type="ECO:0000256" key="6">
    <source>
        <dbReference type="ARBA" id="ARBA00022692"/>
    </source>
</evidence>
<evidence type="ECO:0000259" key="12">
    <source>
        <dbReference type="PROSITE" id="PS50928"/>
    </source>
</evidence>
<dbReference type="InterPro" id="IPR035906">
    <property type="entry name" value="MetI-like_sf"/>
</dbReference>
<dbReference type="Gene3D" id="3.40.190.10">
    <property type="entry name" value="Periplasmic binding protein-like II"/>
    <property type="match status" value="6"/>
</dbReference>
<feature type="domain" description="ABC transmembrane type-1" evidence="12">
    <location>
        <begin position="787"/>
        <end position="974"/>
    </location>
</feature>
<reference evidence="13" key="1">
    <citation type="submission" date="2023-07" db="EMBL/GenBank/DDBJ databases">
        <title>Genomic Encyclopedia of Type Strains, Phase IV (KMG-IV): sequencing the most valuable type-strain genomes for metagenomic binning, comparative biology and taxonomic classification.</title>
        <authorList>
            <person name="Goeker M."/>
        </authorList>
    </citation>
    <scope>NUCLEOTIDE SEQUENCE</scope>
    <source>
        <strain evidence="13">DSM 24202</strain>
    </source>
</reference>
<name>A0AAE3VJ71_9BACT</name>
<dbReference type="GO" id="GO:0043190">
    <property type="term" value="C:ATP-binding cassette (ABC) transporter complex"/>
    <property type="evidence" value="ECO:0007669"/>
    <property type="project" value="InterPro"/>
</dbReference>
<feature type="signal peptide" evidence="11">
    <location>
        <begin position="1"/>
        <end position="23"/>
    </location>
</feature>
<dbReference type="InterPro" id="IPR010065">
    <property type="entry name" value="AA_ABC_transptr_permease_3TM"/>
</dbReference>
<keyword evidence="14" id="KW-1185">Reference proteome</keyword>
<keyword evidence="9 10" id="KW-0472">Membrane</keyword>
<dbReference type="PANTHER" id="PTHR35936:SF17">
    <property type="entry name" value="ARGININE-BINDING EXTRACELLULAR PROTEIN ARTP"/>
    <property type="match status" value="1"/>
</dbReference>
<dbReference type="PANTHER" id="PTHR35936">
    <property type="entry name" value="MEMBRANE-BOUND LYTIC MUREIN TRANSGLYCOSYLASE F"/>
    <property type="match status" value="1"/>
</dbReference>
<keyword evidence="6 10" id="KW-0812">Transmembrane</keyword>
<keyword evidence="5" id="KW-1003">Cell membrane</keyword>
<dbReference type="CDD" id="cd06261">
    <property type="entry name" value="TM_PBP2"/>
    <property type="match status" value="1"/>
</dbReference>
<comment type="similarity">
    <text evidence="3">Belongs to the bacterial solute-binding protein 3 family.</text>
</comment>
<organism evidence="13 14">
    <name type="scientific">Oligosphaera ethanolica</name>
    <dbReference type="NCBI Taxonomy" id="760260"/>
    <lineage>
        <taxon>Bacteria</taxon>
        <taxon>Pseudomonadati</taxon>
        <taxon>Lentisphaerota</taxon>
        <taxon>Oligosphaeria</taxon>
        <taxon>Oligosphaerales</taxon>
        <taxon>Oligosphaeraceae</taxon>
        <taxon>Oligosphaera</taxon>
    </lineage>
</organism>
<sequence length="997" mass="109476">MCRRYLSALAATATLIFCFSGCSGEKPPPPAKIISNTALLNAPQYRIGLPEGAAAMTAGEKYFPQAKLLYFNSLSDAYTAVSTGKIDAFIFDRHSLEYVQATRDDLAVLDEKIADEHIVIGAPPTHRDLMDEVNRFIAQYRQDGTYADMYERWLKGTNTTLPDIAEPQQPTRTLRVGTEGLNEPMNYYGANGQLTGFDIEFIRRLALFLNARLEVSAMTFPALIPAAESGKIDLLIANLNYTPERGLKMLFSDTYVDSEIVALVRKDRLPPKRSPLDRFHGQKIASLAGTVFDLHIDRKIANVQHQYYQDMSSMITALQTGKVVAVGVDEPIGRLAVSRFPELSLVPVPLSIDEYGFAIAKGSPLTAKASGVVRKLRADGTLKAMAERWFNAQDTNKAMPQFTHRPDFDGSAGVLRFHHDNVNEPMSYVGPDGVSLGFDVELAAHIAYELNMVFQPTPSGFGSLLESLMAGKADMVGGAMSITPERQKNVDFIEGYYTGGIYLLERTDHAAVSTSNNTAATAFAGKLIGIMTGSSYDKIQKDELPNAIPQYFNAATDMFIALAQGKLDGILLDEPIARIYSAQKPNFAIWGDPIVGCSYAMVLSQKQDDLCSAINQLLAELRQNGTLDQLASKWLGANEKEKVVDDFPATGPNGTLRIVMDPVLEPFSYIKDGRPVGYDIEIIIRLAKKMGMGIEVMTVDFPALIPAVVSGKADIGIGGITVTDERKKNVLFSDSYYEGGVVLLATTEGIADADDDGWLTRRAQKLLKSFRGTFVTENRWRLVLRGLSVTIVIAVCSILLGTLMGFGVCWLRRSAHPLLAGPAKLYIRTVQGTPILVILMIIYYVIFGSVNVNAIAVAIFAFAVNFSAYCSEMFRTGIDAVDRGQLEAADAIGFSRWQSFRLIVIPQAARHVLPVYRGEAIANIKMTSIVGYIAIQDLTKVSDIIRSRTYEAFFPLIATAILYFLLAYAVAALLAFLERRLQPQARRRALTQMEAQS</sequence>
<dbReference type="SUPFAM" id="SSF53850">
    <property type="entry name" value="Periplasmic binding protein-like II"/>
    <property type="match status" value="4"/>
</dbReference>
<dbReference type="PROSITE" id="PS01039">
    <property type="entry name" value="SBP_BACTERIAL_3"/>
    <property type="match status" value="3"/>
</dbReference>
<protein>
    <submittedName>
        <fullName evidence="13">Polar amino acid transport system substrate-binding protein</fullName>
    </submittedName>
</protein>
<gene>
    <name evidence="13" type="ORF">J3R75_003819</name>
</gene>
<dbReference type="RefSeq" id="WP_307264903.1">
    <property type="nucleotide sequence ID" value="NZ_JAUSVL010000001.1"/>
</dbReference>
<dbReference type="EMBL" id="JAUSVL010000001">
    <property type="protein sequence ID" value="MDQ0291712.1"/>
    <property type="molecule type" value="Genomic_DNA"/>
</dbReference>
<dbReference type="SUPFAM" id="SSF161098">
    <property type="entry name" value="MetI-like"/>
    <property type="match status" value="1"/>
</dbReference>
<keyword evidence="8 10" id="KW-1133">Transmembrane helix</keyword>
<feature type="transmembrane region" description="Helical" evidence="10">
    <location>
        <begin position="952"/>
        <end position="977"/>
    </location>
</feature>
<comment type="similarity">
    <text evidence="2">Belongs to the binding-protein-dependent transport system permease family. HisMQ subfamily.</text>
</comment>
<dbReference type="NCBIfam" id="TIGR01726">
    <property type="entry name" value="HEQRo_perm_3TM"/>
    <property type="match status" value="1"/>
</dbReference>
<dbReference type="Pfam" id="PF00528">
    <property type="entry name" value="BPD_transp_1"/>
    <property type="match status" value="1"/>
</dbReference>
<dbReference type="Proteomes" id="UP001238163">
    <property type="component" value="Unassembled WGS sequence"/>
</dbReference>
<feature type="transmembrane region" description="Helical" evidence="10">
    <location>
        <begin position="787"/>
        <end position="811"/>
    </location>
</feature>
<evidence type="ECO:0000256" key="9">
    <source>
        <dbReference type="ARBA" id="ARBA00023136"/>
    </source>
</evidence>
<evidence type="ECO:0000256" key="11">
    <source>
        <dbReference type="SAM" id="SignalP"/>
    </source>
</evidence>
<dbReference type="SMART" id="SM00079">
    <property type="entry name" value="PBPe"/>
    <property type="match status" value="1"/>
</dbReference>
<comment type="subcellular location">
    <subcellularLocation>
        <location evidence="1">Cell inner membrane</location>
        <topology evidence="1">Multi-pass membrane protein</topology>
    </subcellularLocation>
    <subcellularLocation>
        <location evidence="10">Cell membrane</location>
        <topology evidence="10">Multi-pass membrane protein</topology>
    </subcellularLocation>
</comment>
<evidence type="ECO:0000256" key="4">
    <source>
        <dbReference type="ARBA" id="ARBA00022448"/>
    </source>
</evidence>
<dbReference type="Pfam" id="PF00497">
    <property type="entry name" value="SBP_bac_3"/>
    <property type="match status" value="3"/>
</dbReference>
<dbReference type="InterPro" id="IPR018313">
    <property type="entry name" value="SBP_3_CS"/>
</dbReference>
<comment type="caution">
    <text evidence="13">The sequence shown here is derived from an EMBL/GenBank/DDBJ whole genome shotgun (WGS) entry which is preliminary data.</text>
</comment>
<evidence type="ECO:0000256" key="8">
    <source>
        <dbReference type="ARBA" id="ARBA00022989"/>
    </source>
</evidence>
<dbReference type="PROSITE" id="PS50928">
    <property type="entry name" value="ABC_TM1"/>
    <property type="match status" value="1"/>
</dbReference>
<evidence type="ECO:0000256" key="3">
    <source>
        <dbReference type="ARBA" id="ARBA00010333"/>
    </source>
</evidence>
<evidence type="ECO:0000256" key="5">
    <source>
        <dbReference type="ARBA" id="ARBA00022475"/>
    </source>
</evidence>
<feature type="chain" id="PRO_5042010865" evidence="11">
    <location>
        <begin position="24"/>
        <end position="997"/>
    </location>
</feature>